<keyword evidence="9 12" id="KW-0460">Magnesium</keyword>
<evidence type="ECO:0000256" key="3">
    <source>
        <dbReference type="ARBA" id="ARBA00004763"/>
    </source>
</evidence>
<evidence type="ECO:0000256" key="1">
    <source>
        <dbReference type="ARBA" id="ARBA00000012"/>
    </source>
</evidence>
<evidence type="ECO:0000256" key="11">
    <source>
        <dbReference type="ARBA" id="ARBA00030193"/>
    </source>
</evidence>
<dbReference type="GO" id="GO:0004156">
    <property type="term" value="F:dihydropteroate synthase activity"/>
    <property type="evidence" value="ECO:0007669"/>
    <property type="project" value="UniProtKB-EC"/>
</dbReference>
<keyword evidence="10 12" id="KW-0289">Folate biosynthesis</keyword>
<comment type="catalytic activity">
    <reaction evidence="1">
        <text>(7,8-dihydropterin-6-yl)methyl diphosphate + 4-aminobenzoate = 7,8-dihydropteroate + diphosphate</text>
        <dbReference type="Rhea" id="RHEA:19949"/>
        <dbReference type="ChEBI" id="CHEBI:17836"/>
        <dbReference type="ChEBI" id="CHEBI:17839"/>
        <dbReference type="ChEBI" id="CHEBI:33019"/>
        <dbReference type="ChEBI" id="CHEBI:72950"/>
        <dbReference type="EC" id="2.5.1.15"/>
    </reaction>
</comment>
<dbReference type="NCBIfam" id="TIGR01496">
    <property type="entry name" value="DHPS"/>
    <property type="match status" value="1"/>
</dbReference>
<dbReference type="PROSITE" id="PS50972">
    <property type="entry name" value="PTERIN_BINDING"/>
    <property type="match status" value="1"/>
</dbReference>
<comment type="pathway">
    <text evidence="3 12">Cofactor biosynthesis; tetrahydrofolate biosynthesis; 7,8-dihydrofolate from 2-amino-4-hydroxy-6-hydroxymethyl-7,8-dihydropteridine diphosphate and 4-aminobenzoate: step 1/2.</text>
</comment>
<keyword evidence="15" id="KW-1185">Reference proteome</keyword>
<dbReference type="InterPro" id="IPR011005">
    <property type="entry name" value="Dihydropteroate_synth-like_sf"/>
</dbReference>
<dbReference type="PANTHER" id="PTHR20941:SF1">
    <property type="entry name" value="FOLIC ACID SYNTHESIS PROTEIN FOL1"/>
    <property type="match status" value="1"/>
</dbReference>
<dbReference type="PROSITE" id="PS00793">
    <property type="entry name" value="DHPS_2"/>
    <property type="match status" value="1"/>
</dbReference>
<dbReference type="UniPathway" id="UPA00077">
    <property type="reaction ID" value="UER00156"/>
</dbReference>
<evidence type="ECO:0000256" key="6">
    <source>
        <dbReference type="ARBA" id="ARBA00016919"/>
    </source>
</evidence>
<dbReference type="Proteomes" id="UP000317557">
    <property type="component" value="Unassembled WGS sequence"/>
</dbReference>
<dbReference type="GO" id="GO:0005829">
    <property type="term" value="C:cytosol"/>
    <property type="evidence" value="ECO:0007669"/>
    <property type="project" value="TreeGrafter"/>
</dbReference>
<comment type="function">
    <text evidence="12">Catalyzes the condensation of para-aminobenzoate (pABA) with 6-hydroxymethyl-7,8-dihydropterin diphosphate (DHPt-PP) to form 7,8-dihydropteroate (H2Pte), the immediate precursor of folate derivatives.</text>
</comment>
<proteinExistence type="inferred from homology"/>
<evidence type="ECO:0000259" key="13">
    <source>
        <dbReference type="PROSITE" id="PS50972"/>
    </source>
</evidence>
<reference evidence="14 15" key="1">
    <citation type="submission" date="2017-05" db="EMBL/GenBank/DDBJ databases">
        <authorList>
            <person name="Varghese N."/>
            <person name="Submissions S."/>
        </authorList>
    </citation>
    <scope>NUCLEOTIDE SEQUENCE [LARGE SCALE GENOMIC DNA]</scope>
    <source>
        <strain evidence="14 15">DSM 21985</strain>
    </source>
</reference>
<evidence type="ECO:0000256" key="10">
    <source>
        <dbReference type="ARBA" id="ARBA00022909"/>
    </source>
</evidence>
<comment type="cofactor">
    <cofactor evidence="2 12">
        <name>Mg(2+)</name>
        <dbReference type="ChEBI" id="CHEBI:18420"/>
    </cofactor>
</comment>
<protein>
    <recommendedName>
        <fullName evidence="6 12">Dihydropteroate synthase</fullName>
        <shortName evidence="12">DHPS</shortName>
        <ecNumber evidence="5 12">2.5.1.15</ecNumber>
    </recommendedName>
    <alternativeName>
        <fullName evidence="11 12">Dihydropteroate pyrophosphorylase</fullName>
    </alternativeName>
</protein>
<accession>A0A521DCV4</accession>
<evidence type="ECO:0000313" key="14">
    <source>
        <dbReference type="EMBL" id="SMO69418.1"/>
    </source>
</evidence>
<dbReference type="Pfam" id="PF00809">
    <property type="entry name" value="Pterin_bind"/>
    <property type="match status" value="1"/>
</dbReference>
<evidence type="ECO:0000256" key="2">
    <source>
        <dbReference type="ARBA" id="ARBA00001946"/>
    </source>
</evidence>
<evidence type="ECO:0000256" key="5">
    <source>
        <dbReference type="ARBA" id="ARBA00012458"/>
    </source>
</evidence>
<dbReference type="GO" id="GO:0046656">
    <property type="term" value="P:folic acid biosynthetic process"/>
    <property type="evidence" value="ECO:0007669"/>
    <property type="project" value="UniProtKB-KW"/>
</dbReference>
<dbReference type="Gene3D" id="3.20.20.20">
    <property type="entry name" value="Dihydropteroate synthase-like"/>
    <property type="match status" value="1"/>
</dbReference>
<evidence type="ECO:0000256" key="12">
    <source>
        <dbReference type="RuleBase" id="RU361205"/>
    </source>
</evidence>
<name>A0A521DCV4_9BACT</name>
<dbReference type="InterPro" id="IPR045031">
    <property type="entry name" value="DHP_synth-like"/>
</dbReference>
<keyword evidence="7 12" id="KW-0808">Transferase</keyword>
<dbReference type="InterPro" id="IPR000489">
    <property type="entry name" value="Pterin-binding_dom"/>
</dbReference>
<evidence type="ECO:0000256" key="8">
    <source>
        <dbReference type="ARBA" id="ARBA00022723"/>
    </source>
</evidence>
<dbReference type="EMBL" id="FXTP01000008">
    <property type="protein sequence ID" value="SMO69418.1"/>
    <property type="molecule type" value="Genomic_DNA"/>
</dbReference>
<dbReference type="EC" id="2.5.1.15" evidence="5 12"/>
<keyword evidence="8 12" id="KW-0479">Metal-binding</keyword>
<dbReference type="SUPFAM" id="SSF51717">
    <property type="entry name" value="Dihydropteroate synthetase-like"/>
    <property type="match status" value="1"/>
</dbReference>
<sequence>MPDTSHIISSSGVPQIMGILNVTPDSFSDGGQYMEVQRAMDRIHIMLENGASIIDIGGESTRPGADPVSVQEEVDRVMPVLERAVDTFSDAIFSVDTTKYKVAREALKIGASIINDVSGLQKEPRLAELCAEFEATYVLMHTQGDPKTMQKNPEYDNVVEDVSAFLEKQIVTLQEKGVHSIVLDPGIGFGKTTEHNLKLIAHLDKFQKFGFPILIGASRKSVIGSVLDGRSADDRLTGTVALHYHAMMKGARILRVHDVREAYDSIRIFQALQSQQ</sequence>
<evidence type="ECO:0000256" key="7">
    <source>
        <dbReference type="ARBA" id="ARBA00022679"/>
    </source>
</evidence>
<evidence type="ECO:0000313" key="15">
    <source>
        <dbReference type="Proteomes" id="UP000317557"/>
    </source>
</evidence>
<organism evidence="14 15">
    <name type="scientific">Gracilimonas mengyeensis</name>
    <dbReference type="NCBI Taxonomy" id="1302730"/>
    <lineage>
        <taxon>Bacteria</taxon>
        <taxon>Pseudomonadati</taxon>
        <taxon>Balneolota</taxon>
        <taxon>Balneolia</taxon>
        <taxon>Balneolales</taxon>
        <taxon>Balneolaceae</taxon>
        <taxon>Gracilimonas</taxon>
    </lineage>
</organism>
<dbReference type="AlphaFoldDB" id="A0A521DCV4"/>
<comment type="similarity">
    <text evidence="4 12">Belongs to the DHPS family.</text>
</comment>
<dbReference type="PANTHER" id="PTHR20941">
    <property type="entry name" value="FOLATE SYNTHESIS PROTEINS"/>
    <property type="match status" value="1"/>
</dbReference>
<gene>
    <name evidence="14" type="ORF">SAMN06265219_10846</name>
</gene>
<dbReference type="PROSITE" id="PS00792">
    <property type="entry name" value="DHPS_1"/>
    <property type="match status" value="1"/>
</dbReference>
<dbReference type="CDD" id="cd00739">
    <property type="entry name" value="DHPS"/>
    <property type="match status" value="1"/>
</dbReference>
<dbReference type="FunFam" id="3.20.20.20:FF:000006">
    <property type="entry name" value="Dihydropteroate synthase"/>
    <property type="match status" value="1"/>
</dbReference>
<dbReference type="GO" id="GO:0046654">
    <property type="term" value="P:tetrahydrofolate biosynthetic process"/>
    <property type="evidence" value="ECO:0007669"/>
    <property type="project" value="UniProtKB-UniPathway"/>
</dbReference>
<evidence type="ECO:0000256" key="9">
    <source>
        <dbReference type="ARBA" id="ARBA00022842"/>
    </source>
</evidence>
<dbReference type="GO" id="GO:0046872">
    <property type="term" value="F:metal ion binding"/>
    <property type="evidence" value="ECO:0007669"/>
    <property type="project" value="UniProtKB-KW"/>
</dbReference>
<feature type="domain" description="Pterin-binding" evidence="13">
    <location>
        <begin position="14"/>
        <end position="267"/>
    </location>
</feature>
<dbReference type="InterPro" id="IPR006390">
    <property type="entry name" value="DHP_synth_dom"/>
</dbReference>
<evidence type="ECO:0000256" key="4">
    <source>
        <dbReference type="ARBA" id="ARBA00009503"/>
    </source>
</evidence>